<dbReference type="PANTHER" id="PTHR35866:SF1">
    <property type="entry name" value="YKGJ FAMILY CYSTEINE CLUSTER PROTEIN"/>
    <property type="match status" value="1"/>
</dbReference>
<name>A0A7W0BZB9_9BACL</name>
<protein>
    <submittedName>
        <fullName evidence="1">Fe-S-cluster containining protein</fullName>
    </submittedName>
</protein>
<dbReference type="RefSeq" id="WP_258561117.1">
    <property type="nucleotide sequence ID" value="NZ_JACDUT010000015.1"/>
</dbReference>
<proteinExistence type="predicted"/>
<gene>
    <name evidence="1" type="ORF">HNR31_003439</name>
</gene>
<comment type="caution">
    <text evidence="1">The sequence shown here is derived from an EMBL/GenBank/DDBJ whole genome shotgun (WGS) entry which is preliminary data.</text>
</comment>
<evidence type="ECO:0000313" key="2">
    <source>
        <dbReference type="Proteomes" id="UP000523087"/>
    </source>
</evidence>
<dbReference type="Proteomes" id="UP000523087">
    <property type="component" value="Unassembled WGS sequence"/>
</dbReference>
<dbReference type="EMBL" id="JACDUT010000015">
    <property type="protein sequence ID" value="MBA2876621.1"/>
    <property type="molecule type" value="Genomic_DNA"/>
</dbReference>
<reference evidence="1 2" key="1">
    <citation type="submission" date="2020-07" db="EMBL/GenBank/DDBJ databases">
        <title>Genomic Encyclopedia of Type Strains, Phase IV (KMG-IV): sequencing the most valuable type-strain genomes for metagenomic binning, comparative biology and taxonomic classification.</title>
        <authorList>
            <person name="Goeker M."/>
        </authorList>
    </citation>
    <scope>NUCLEOTIDE SEQUENCE [LARGE SCALE GENOMIC DNA]</scope>
    <source>
        <strain evidence="1 2">DSM 15730</strain>
    </source>
</reference>
<dbReference type="AlphaFoldDB" id="A0A7W0BZB9"/>
<organism evidence="1 2">
    <name type="scientific">Thermaerobacillus caldiproteolyticus</name>
    <dbReference type="NCBI Taxonomy" id="247480"/>
    <lineage>
        <taxon>Bacteria</taxon>
        <taxon>Bacillati</taxon>
        <taxon>Bacillota</taxon>
        <taxon>Bacilli</taxon>
        <taxon>Bacillales</taxon>
        <taxon>Anoxybacillaceae</taxon>
        <taxon>Thermaerobacillus</taxon>
    </lineage>
</organism>
<dbReference type="InterPro" id="IPR005358">
    <property type="entry name" value="Puta_zinc/iron-chelating_dom"/>
</dbReference>
<sequence length="243" mass="29235">MERHLTYIDIVNICKKINEKYLPTDEPFIEKVDELFAQYDEEPPLLFLLRAFQELLQLVDEQIHDIEQKVNIRPTCAKGCAHCCYFPIIITKLEARLIQTYIDRLPAKEREEIQAHLRTYFQQQKEALDVVYAIDFMEDARFKEKYIAKQVPCPFLDVRTNTCRIYEVRPIPCRTYLNYASPAVCAKSHMPDEPFSYEFFYHYYMQSLQEIVEEWSDEEEAFPFRYPDDLFHLDYLPRLLQEE</sequence>
<keyword evidence="2" id="KW-1185">Reference proteome</keyword>
<dbReference type="PANTHER" id="PTHR35866">
    <property type="entry name" value="PUTATIVE-RELATED"/>
    <property type="match status" value="1"/>
</dbReference>
<evidence type="ECO:0000313" key="1">
    <source>
        <dbReference type="EMBL" id="MBA2876621.1"/>
    </source>
</evidence>
<accession>A0A7W0BZB9</accession>
<dbReference type="Pfam" id="PF03692">
    <property type="entry name" value="CxxCxxCC"/>
    <property type="match status" value="1"/>
</dbReference>